<sequence length="127" mass="13362">MRQSDARRVKLTLSRIDPFSVLKISFLLSVALGIAGVVAVSVLWGLLSGMGVFSTITDSINELQAGASSNSRIDVSDWFSLGRVAALSVVFGVFNIVMMTAISTLAAVIYNVCAAMVGGVQMTLSDD</sequence>
<dbReference type="InterPro" id="IPR021949">
    <property type="entry name" value="DUF3566_TM"/>
</dbReference>
<feature type="domain" description="DUF3566" evidence="2">
    <location>
        <begin position="7"/>
        <end position="126"/>
    </location>
</feature>
<evidence type="ECO:0000256" key="1">
    <source>
        <dbReference type="SAM" id="Phobius"/>
    </source>
</evidence>
<dbReference type="RefSeq" id="WP_006503832.1">
    <property type="nucleotide sequence ID" value="NZ_BAGZ01000018.1"/>
</dbReference>
<evidence type="ECO:0000313" key="4">
    <source>
        <dbReference type="Proteomes" id="UP000008495"/>
    </source>
</evidence>
<dbReference type="Pfam" id="PF12089">
    <property type="entry name" value="DUF3566"/>
    <property type="match status" value="1"/>
</dbReference>
<evidence type="ECO:0000259" key="2">
    <source>
        <dbReference type="Pfam" id="PF12089"/>
    </source>
</evidence>
<proteinExistence type="predicted"/>
<evidence type="ECO:0000313" key="3">
    <source>
        <dbReference type="EMBL" id="GAB79075.1"/>
    </source>
</evidence>
<name>K6VUT2_9MICO</name>
<comment type="caution">
    <text evidence="3">The sequence shown here is derived from an EMBL/GenBank/DDBJ whole genome shotgun (WGS) entry which is preliminary data.</text>
</comment>
<dbReference type="STRING" id="100225.SAMN05421595_2935"/>
<keyword evidence="1" id="KW-0812">Transmembrane</keyword>
<dbReference type="EMBL" id="BAGZ01000018">
    <property type="protein sequence ID" value="GAB79075.1"/>
    <property type="molecule type" value="Genomic_DNA"/>
</dbReference>
<accession>K6VUT2</accession>
<keyword evidence="1" id="KW-1133">Transmembrane helix</keyword>
<dbReference type="Proteomes" id="UP000008495">
    <property type="component" value="Unassembled WGS sequence"/>
</dbReference>
<gene>
    <name evidence="3" type="ORF">AUCHE_18_00750</name>
</gene>
<keyword evidence="4" id="KW-1185">Reference proteome</keyword>
<reference evidence="3 4" key="1">
    <citation type="submission" date="2012-08" db="EMBL/GenBank/DDBJ databases">
        <title>Whole genome shotgun sequence of Austwickia chelonae NBRC 105200.</title>
        <authorList>
            <person name="Yoshida I."/>
            <person name="Hosoyama A."/>
            <person name="Tsuchikane K."/>
            <person name="Katsumata H."/>
            <person name="Ando Y."/>
            <person name="Ohji S."/>
            <person name="Hamada M."/>
            <person name="Tamura T."/>
            <person name="Yamazoe A."/>
            <person name="Yamazaki S."/>
            <person name="Fujita N."/>
        </authorList>
    </citation>
    <scope>NUCLEOTIDE SEQUENCE [LARGE SCALE GENOMIC DNA]</scope>
    <source>
        <strain evidence="3 4">NBRC 105200</strain>
    </source>
</reference>
<feature type="transmembrane region" description="Helical" evidence="1">
    <location>
        <begin position="21"/>
        <end position="47"/>
    </location>
</feature>
<protein>
    <recommendedName>
        <fullName evidence="2">DUF3566 domain-containing protein</fullName>
    </recommendedName>
</protein>
<dbReference type="AlphaFoldDB" id="K6VUT2"/>
<organism evidence="3 4">
    <name type="scientific">Austwickia chelonae NBRC 105200</name>
    <dbReference type="NCBI Taxonomy" id="1184607"/>
    <lineage>
        <taxon>Bacteria</taxon>
        <taxon>Bacillati</taxon>
        <taxon>Actinomycetota</taxon>
        <taxon>Actinomycetes</taxon>
        <taxon>Micrococcales</taxon>
        <taxon>Dermatophilaceae</taxon>
        <taxon>Austwickia</taxon>
    </lineage>
</organism>
<keyword evidence="1" id="KW-0472">Membrane</keyword>
<dbReference type="eggNOG" id="COG3266">
    <property type="taxonomic scope" value="Bacteria"/>
</dbReference>